<dbReference type="OrthoDB" id="212946at2"/>
<gene>
    <name evidence="2" type="ORF">Pan153_21660</name>
</gene>
<proteinExistence type="predicted"/>
<dbReference type="Proteomes" id="UP000320839">
    <property type="component" value="Chromosome"/>
</dbReference>
<dbReference type="InterPro" id="IPR011990">
    <property type="entry name" value="TPR-like_helical_dom_sf"/>
</dbReference>
<name>A0A518FMC7_9PLAN</name>
<organism evidence="2 3">
    <name type="scientific">Gimesia panareensis</name>
    <dbReference type="NCBI Taxonomy" id="2527978"/>
    <lineage>
        <taxon>Bacteria</taxon>
        <taxon>Pseudomonadati</taxon>
        <taxon>Planctomycetota</taxon>
        <taxon>Planctomycetia</taxon>
        <taxon>Planctomycetales</taxon>
        <taxon>Planctomycetaceae</taxon>
        <taxon>Gimesia</taxon>
    </lineage>
</organism>
<evidence type="ECO:0000313" key="3">
    <source>
        <dbReference type="Proteomes" id="UP000320839"/>
    </source>
</evidence>
<dbReference type="EMBL" id="CP036317">
    <property type="protein sequence ID" value="QDV17513.1"/>
    <property type="molecule type" value="Genomic_DNA"/>
</dbReference>
<dbReference type="AlphaFoldDB" id="A0A518FMC7"/>
<reference evidence="2 3" key="1">
    <citation type="submission" date="2019-02" db="EMBL/GenBank/DDBJ databases">
        <title>Deep-cultivation of Planctomycetes and their phenomic and genomic characterization uncovers novel biology.</title>
        <authorList>
            <person name="Wiegand S."/>
            <person name="Jogler M."/>
            <person name="Boedeker C."/>
            <person name="Pinto D."/>
            <person name="Vollmers J."/>
            <person name="Rivas-Marin E."/>
            <person name="Kohn T."/>
            <person name="Peeters S.H."/>
            <person name="Heuer A."/>
            <person name="Rast P."/>
            <person name="Oberbeckmann S."/>
            <person name="Bunk B."/>
            <person name="Jeske O."/>
            <person name="Meyerdierks A."/>
            <person name="Storesund J.E."/>
            <person name="Kallscheuer N."/>
            <person name="Luecker S."/>
            <person name="Lage O.M."/>
            <person name="Pohl T."/>
            <person name="Merkel B.J."/>
            <person name="Hornburger P."/>
            <person name="Mueller R.-W."/>
            <person name="Bruemmer F."/>
            <person name="Labrenz M."/>
            <person name="Spormann A.M."/>
            <person name="Op den Camp H."/>
            <person name="Overmann J."/>
            <person name="Amann R."/>
            <person name="Jetten M.S.M."/>
            <person name="Mascher T."/>
            <person name="Medema M.H."/>
            <person name="Devos D.P."/>
            <person name="Kaster A.-K."/>
            <person name="Ovreas L."/>
            <person name="Rohde M."/>
            <person name="Galperin M.Y."/>
            <person name="Jogler C."/>
        </authorList>
    </citation>
    <scope>NUCLEOTIDE SEQUENCE [LARGE SCALE GENOMIC DNA]</scope>
    <source>
        <strain evidence="2 3">Pan153</strain>
    </source>
</reference>
<dbReference type="SUPFAM" id="SSF48452">
    <property type="entry name" value="TPR-like"/>
    <property type="match status" value="1"/>
</dbReference>
<dbReference type="Pfam" id="PF19919">
    <property type="entry name" value="bpX3"/>
    <property type="match status" value="1"/>
</dbReference>
<evidence type="ECO:0000313" key="2">
    <source>
        <dbReference type="EMBL" id="QDV17513.1"/>
    </source>
</evidence>
<accession>A0A518FMC7</accession>
<evidence type="ECO:0000259" key="1">
    <source>
        <dbReference type="Pfam" id="PF19919"/>
    </source>
</evidence>
<dbReference type="RefSeq" id="WP_145455517.1">
    <property type="nucleotide sequence ID" value="NZ_CP036317.1"/>
</dbReference>
<protein>
    <recommendedName>
        <fullName evidence="1">MoxR-vWA-beta-propeller ternary system domain-containing protein</fullName>
    </recommendedName>
</protein>
<sequence length="922" mass="104087">MNPATIHLKYHPQPVRDTAAWFLPGQNPLEWIQEIIQWNIPQMSLRLFLIPESDLNRTPRGLLVVSDQPPGHAQGLPYGCMASRLYLPVEASLQPEVSQQELDQLLRRPYTWIWHPATGLIACEEQDEYNIADFFNGDLTQQTDWDHAFPGIAFSNQLRSISLIQYPDLSTLFEQEEREIGSDQDSLDQLPKDPEESVFDKLPNPLKIPKALFAKGILSLTNHVPTRNHGAPNWINHLENWAGKQLFSAFRPDQSQRNRELRRLLNLLGNNPDEGLKYALPMGGEAGHRGVAPPGNTLSQRDLNVDFSNMGSGGAADYWDVPYETQLELMNRYRELATREVQLGRYRRAAYIYAHLLGDFSAAAQTLKSGRQWREAAVIYKDKLNQPRSAAECLVEGGLWAEAIAEYEELKEYETVGDLHRKLEQEDEAIEAYRRAATQFHQQKLHTSAARILEEKVHATDEAIAELESGWPHSSQARLCLDNLFEIYSRHGLHQLAEQKINHLADTELHLGNRLSLIQFLTQTRTSYPDRTVAEHAEENSRILISRSLDHADPILRKTLVTELGKLVPSDKLLQRDTSRYLQQKKAARKPVKRNTRSGSIQLTRTIELSADVDWQTALTIGETIYAAGINTQTSRLVLERCQWDGSHAPSRLSWSLNPGETHDFPILMIPKSTSPEHQLYVRVLTARDQFQSQVLPESDHFPAQLTASDFNGLPHIILGATAGSLDGISWNLAIQRDLLLTSTYNRQNHLISSHSIPVPQDLDLEDGAIQFPIPCLERRNKLFFALGSYLGIIDSKDAYFENYQRQIRSIVASYPNTQIRIALAFEQGGTVLWDGFGSETICSFGEGIDAPCTAFQRNGNLIVAGSNGLEIYQTQQRKLELIRNLTFSTAAEPVAVLSGNQSQEFGLLERSGQLCMYQAGY</sequence>
<dbReference type="Gene3D" id="1.25.40.10">
    <property type="entry name" value="Tetratricopeptide repeat domain"/>
    <property type="match status" value="1"/>
</dbReference>
<dbReference type="InterPro" id="IPR045551">
    <property type="entry name" value="bpX3"/>
</dbReference>
<feature type="domain" description="MoxR-vWA-beta-propeller ternary system" evidence="1">
    <location>
        <begin position="6"/>
        <end position="175"/>
    </location>
</feature>